<keyword evidence="3" id="KW-1185">Reference proteome</keyword>
<proteinExistence type="predicted"/>
<evidence type="ECO:0000256" key="1">
    <source>
        <dbReference type="SAM" id="MobiDB-lite"/>
    </source>
</evidence>
<dbReference type="EMBL" id="JAAAIP010000838">
    <property type="protein sequence ID" value="KAG0312136.1"/>
    <property type="molecule type" value="Genomic_DNA"/>
</dbReference>
<comment type="caution">
    <text evidence="2">The sequence shown here is derived from an EMBL/GenBank/DDBJ whole genome shotgun (WGS) entry which is preliminary data.</text>
</comment>
<feature type="non-terminal residue" evidence="2">
    <location>
        <position position="69"/>
    </location>
</feature>
<evidence type="ECO:0000313" key="2">
    <source>
        <dbReference type="EMBL" id="KAG0312136.1"/>
    </source>
</evidence>
<protein>
    <submittedName>
        <fullName evidence="2">Uncharacterized protein</fullName>
    </submittedName>
</protein>
<gene>
    <name evidence="2" type="ORF">BGZ99_009673</name>
</gene>
<sequence length="69" mass="7833">MAAEIDVMEIDDEDIRPTPPIDMSQVTINDAGEHLKAASSRFRRALRRKLSVHQRNRRAVYGGTIAEKQ</sequence>
<dbReference type="Proteomes" id="UP000738325">
    <property type="component" value="Unassembled WGS sequence"/>
</dbReference>
<organism evidence="2 3">
    <name type="scientific">Dissophora globulifera</name>
    <dbReference type="NCBI Taxonomy" id="979702"/>
    <lineage>
        <taxon>Eukaryota</taxon>
        <taxon>Fungi</taxon>
        <taxon>Fungi incertae sedis</taxon>
        <taxon>Mucoromycota</taxon>
        <taxon>Mortierellomycotina</taxon>
        <taxon>Mortierellomycetes</taxon>
        <taxon>Mortierellales</taxon>
        <taxon>Mortierellaceae</taxon>
        <taxon>Dissophora</taxon>
    </lineage>
</organism>
<reference evidence="2" key="1">
    <citation type="journal article" date="2020" name="Fungal Divers.">
        <title>Resolving the Mortierellaceae phylogeny through synthesis of multi-gene phylogenetics and phylogenomics.</title>
        <authorList>
            <person name="Vandepol N."/>
            <person name="Liber J."/>
            <person name="Desiro A."/>
            <person name="Na H."/>
            <person name="Kennedy M."/>
            <person name="Barry K."/>
            <person name="Grigoriev I.V."/>
            <person name="Miller A.N."/>
            <person name="O'Donnell K."/>
            <person name="Stajich J.E."/>
            <person name="Bonito G."/>
        </authorList>
    </citation>
    <scope>NUCLEOTIDE SEQUENCE</scope>
    <source>
        <strain evidence="2">REB-010B</strain>
    </source>
</reference>
<name>A0A9P6R7X6_9FUNG</name>
<feature type="compositionally biased region" description="Acidic residues" evidence="1">
    <location>
        <begin position="1"/>
        <end position="14"/>
    </location>
</feature>
<dbReference type="AlphaFoldDB" id="A0A9P6R7X6"/>
<accession>A0A9P6R7X6</accession>
<evidence type="ECO:0000313" key="3">
    <source>
        <dbReference type="Proteomes" id="UP000738325"/>
    </source>
</evidence>
<feature type="region of interest" description="Disordered" evidence="1">
    <location>
        <begin position="1"/>
        <end position="20"/>
    </location>
</feature>